<gene>
    <name evidence="5" type="ORF">INS90_02805</name>
</gene>
<dbReference type="InterPro" id="IPR003439">
    <property type="entry name" value="ABC_transporter-like_ATP-bd"/>
</dbReference>
<keyword evidence="1" id="KW-0813">Transport</keyword>
<keyword evidence="2" id="KW-0547">Nucleotide-binding</keyword>
<evidence type="ECO:0000313" key="5">
    <source>
        <dbReference type="EMBL" id="QOR48235.1"/>
    </source>
</evidence>
<dbReference type="Proteomes" id="UP000594961">
    <property type="component" value="Chromosome"/>
</dbReference>
<dbReference type="AlphaFoldDB" id="A0A7M1R442"/>
<dbReference type="Pfam" id="PF00005">
    <property type="entry name" value="ABC_tran"/>
    <property type="match status" value="1"/>
</dbReference>
<dbReference type="InterPro" id="IPR017911">
    <property type="entry name" value="MacB-like_ATP-bd"/>
</dbReference>
<dbReference type="CDD" id="cd03255">
    <property type="entry name" value="ABC_MJ0796_LolCDE_FtsE"/>
    <property type="match status" value="1"/>
</dbReference>
<dbReference type="InterPro" id="IPR017871">
    <property type="entry name" value="ABC_transporter-like_CS"/>
</dbReference>
<evidence type="ECO:0000313" key="6">
    <source>
        <dbReference type="Proteomes" id="UP000594961"/>
    </source>
</evidence>
<dbReference type="SUPFAM" id="SSF52540">
    <property type="entry name" value="P-loop containing nucleoside triphosphate hydrolases"/>
    <property type="match status" value="1"/>
</dbReference>
<accession>A0A7M1R442</accession>
<name>A0A7M1R442_9ACTO</name>
<dbReference type="RefSeq" id="WP_197554556.1">
    <property type="nucleotide sequence ID" value="NZ_CP063212.1"/>
</dbReference>
<feature type="domain" description="ABC transporter" evidence="4">
    <location>
        <begin position="5"/>
        <end position="213"/>
    </location>
</feature>
<dbReference type="InterPro" id="IPR003593">
    <property type="entry name" value="AAA+_ATPase"/>
</dbReference>
<evidence type="ECO:0000259" key="4">
    <source>
        <dbReference type="PROSITE" id="PS50893"/>
    </source>
</evidence>
<proteinExistence type="predicted"/>
<dbReference type="PROSITE" id="PS50893">
    <property type="entry name" value="ABC_TRANSPORTER_2"/>
    <property type="match status" value="1"/>
</dbReference>
<reference evidence="5 6" key="1">
    <citation type="submission" date="2020-10" db="EMBL/GenBank/DDBJ databases">
        <title>Trueperella pecoris sp. nov. isolated from bovine and porcine specimens.</title>
        <authorList>
            <person name="Schoenecker L."/>
            <person name="Schnydrig P."/>
            <person name="Brodard I."/>
            <person name="Thomann A."/>
            <person name="Hemphill A."/>
            <person name="Rodriguez-Campos S."/>
            <person name="Perreten V."/>
            <person name="Jores J."/>
            <person name="Kittl S."/>
        </authorList>
    </citation>
    <scope>NUCLEOTIDE SEQUENCE [LARGE SCALE GENOMIC DNA]</scope>
    <source>
        <strain evidence="5 6">19OD0592</strain>
    </source>
</reference>
<organism evidence="5 6">
    <name type="scientific">Trueperella pecoris</name>
    <dbReference type="NCBI Taxonomy" id="2733571"/>
    <lineage>
        <taxon>Bacteria</taxon>
        <taxon>Bacillati</taxon>
        <taxon>Actinomycetota</taxon>
        <taxon>Actinomycetes</taxon>
        <taxon>Actinomycetales</taxon>
        <taxon>Actinomycetaceae</taxon>
        <taxon>Trueperella</taxon>
    </lineage>
</organism>
<dbReference type="PROSITE" id="PS00211">
    <property type="entry name" value="ABC_TRANSPORTER_1"/>
    <property type="match status" value="1"/>
</dbReference>
<protein>
    <submittedName>
        <fullName evidence="5">ABC transporter ATP-binding protein</fullName>
    </submittedName>
</protein>
<dbReference type="GO" id="GO:0022857">
    <property type="term" value="F:transmembrane transporter activity"/>
    <property type="evidence" value="ECO:0007669"/>
    <property type="project" value="TreeGrafter"/>
</dbReference>
<dbReference type="GO" id="GO:0005886">
    <property type="term" value="C:plasma membrane"/>
    <property type="evidence" value="ECO:0007669"/>
    <property type="project" value="TreeGrafter"/>
</dbReference>
<dbReference type="Gene3D" id="3.40.50.300">
    <property type="entry name" value="P-loop containing nucleotide triphosphate hydrolases"/>
    <property type="match status" value="1"/>
</dbReference>
<evidence type="ECO:0000256" key="3">
    <source>
        <dbReference type="ARBA" id="ARBA00022840"/>
    </source>
</evidence>
<evidence type="ECO:0000256" key="1">
    <source>
        <dbReference type="ARBA" id="ARBA00022448"/>
    </source>
</evidence>
<sequence>MTSILAVTDLTFRYRPSLPELFDGLSYTFTPGVTAITGPSGRGKSTLLYILGMLLKPESGTISLLGEELTALKDHDVSRIRAQKFGFVFQDSELDPSRPILDSVIEPGLYAGRRRSALLGRAHYLLTEVGLAERARHRPAQVSGGQAQRVALCRALINNPAVVLADEPTGNLDPVNSAIVLDALCDMGASGRAVIIATHDPVVLERADEVLAL</sequence>
<dbReference type="EMBL" id="CP063212">
    <property type="protein sequence ID" value="QOR48235.1"/>
    <property type="molecule type" value="Genomic_DNA"/>
</dbReference>
<dbReference type="GO" id="GO:0005524">
    <property type="term" value="F:ATP binding"/>
    <property type="evidence" value="ECO:0007669"/>
    <property type="project" value="UniProtKB-KW"/>
</dbReference>
<evidence type="ECO:0000256" key="2">
    <source>
        <dbReference type="ARBA" id="ARBA00022741"/>
    </source>
</evidence>
<keyword evidence="3 5" id="KW-0067">ATP-binding</keyword>
<dbReference type="PANTHER" id="PTHR24220">
    <property type="entry name" value="IMPORT ATP-BINDING PROTEIN"/>
    <property type="match status" value="1"/>
</dbReference>
<dbReference type="InterPro" id="IPR015854">
    <property type="entry name" value="ABC_transpr_LolD-like"/>
</dbReference>
<dbReference type="GO" id="GO:0016887">
    <property type="term" value="F:ATP hydrolysis activity"/>
    <property type="evidence" value="ECO:0007669"/>
    <property type="project" value="InterPro"/>
</dbReference>
<dbReference type="SMART" id="SM00382">
    <property type="entry name" value="AAA"/>
    <property type="match status" value="1"/>
</dbReference>
<dbReference type="InterPro" id="IPR027417">
    <property type="entry name" value="P-loop_NTPase"/>
</dbReference>